<evidence type="ECO:0000313" key="2">
    <source>
        <dbReference type="EMBL" id="SDJ39897.1"/>
    </source>
</evidence>
<feature type="region of interest" description="Disordered" evidence="1">
    <location>
        <begin position="186"/>
        <end position="238"/>
    </location>
</feature>
<evidence type="ECO:0008006" key="4">
    <source>
        <dbReference type="Google" id="ProtNLM"/>
    </source>
</evidence>
<feature type="compositionally biased region" description="Basic residues" evidence="1">
    <location>
        <begin position="225"/>
        <end position="238"/>
    </location>
</feature>
<name>A0A1G8TES2_9ACTN</name>
<dbReference type="Proteomes" id="UP000198683">
    <property type="component" value="Unassembled WGS sequence"/>
</dbReference>
<organism evidence="2 3">
    <name type="scientific">Nonomuraea maritima</name>
    <dbReference type="NCBI Taxonomy" id="683260"/>
    <lineage>
        <taxon>Bacteria</taxon>
        <taxon>Bacillati</taxon>
        <taxon>Actinomycetota</taxon>
        <taxon>Actinomycetes</taxon>
        <taxon>Streptosporangiales</taxon>
        <taxon>Streptosporangiaceae</taxon>
        <taxon>Nonomuraea</taxon>
    </lineage>
</organism>
<dbReference type="PROSITE" id="PS51257">
    <property type="entry name" value="PROKAR_LIPOPROTEIN"/>
    <property type="match status" value="1"/>
</dbReference>
<gene>
    <name evidence="2" type="ORF">SAMN05421874_101687</name>
</gene>
<proteinExistence type="predicted"/>
<dbReference type="EMBL" id="FNFB01000001">
    <property type="protein sequence ID" value="SDJ39897.1"/>
    <property type="molecule type" value="Genomic_DNA"/>
</dbReference>
<keyword evidence="3" id="KW-1185">Reference proteome</keyword>
<dbReference type="AlphaFoldDB" id="A0A1G8TES2"/>
<feature type="compositionally biased region" description="Basic and acidic residues" evidence="1">
    <location>
        <begin position="186"/>
        <end position="202"/>
    </location>
</feature>
<protein>
    <recommendedName>
        <fullName evidence="4">Lipoprotein</fullName>
    </recommendedName>
</protein>
<sequence length="238" mass="26702">MSPTVLRIVSLGLMPLLVATGCALRLPPQSADIHIPEATEPAPEQEEPAVHLEICVNESTRARTPYKLCDSHEKGHTYYYVPMTAKIPAVGEKARSGTWKTPDYVAGRATAKGGEASKAVFTDERDRVEICVRERTRVRVPDERCEDDDRGVEWYYLLLSRRVPAMGDRSTDGSFHVPELSETYRARTRGGEASKVAIRQEDTTDQNDSGTTYRYDTDDGTRSTTRQRHTTRIGKKSR</sequence>
<evidence type="ECO:0000256" key="1">
    <source>
        <dbReference type="SAM" id="MobiDB-lite"/>
    </source>
</evidence>
<reference evidence="2 3" key="1">
    <citation type="submission" date="2016-10" db="EMBL/GenBank/DDBJ databases">
        <authorList>
            <person name="de Groot N.N."/>
        </authorList>
    </citation>
    <scope>NUCLEOTIDE SEQUENCE [LARGE SCALE GENOMIC DNA]</scope>
    <source>
        <strain evidence="2 3">CGMCC 4.5681</strain>
    </source>
</reference>
<evidence type="ECO:0000313" key="3">
    <source>
        <dbReference type="Proteomes" id="UP000198683"/>
    </source>
</evidence>
<accession>A0A1G8TES2</accession>